<dbReference type="EMBL" id="CP158297">
    <property type="protein sequence ID" value="XBV83573.1"/>
    <property type="molecule type" value="Genomic_DNA"/>
</dbReference>
<name>A0AAU7U508_9DEIO</name>
<dbReference type="InterPro" id="IPR023631">
    <property type="entry name" value="Amidase_dom"/>
</dbReference>
<evidence type="ECO:0000313" key="3">
    <source>
        <dbReference type="EMBL" id="XBV83573.1"/>
    </source>
</evidence>
<dbReference type="Pfam" id="PF01425">
    <property type="entry name" value="Amidase"/>
    <property type="match status" value="1"/>
</dbReference>
<keyword evidence="3" id="KW-0614">Plasmid</keyword>
<accession>A0AAU7U508</accession>
<reference evidence="3" key="1">
    <citation type="submission" date="2024-06" db="EMBL/GenBank/DDBJ databases">
        <title>Draft Genome Sequence of Deinococcus sonorensis Type Strain KR-87, a Biofilm Producing Representative of the Genus Deinococcus.</title>
        <authorList>
            <person name="Boren L.S."/>
            <person name="Grosso R.A."/>
            <person name="Hugenberg-Cox A.N."/>
            <person name="Hill J.T.E."/>
            <person name="Albert C.M."/>
            <person name="Tuohy J.M."/>
        </authorList>
    </citation>
    <scope>NUCLEOTIDE SEQUENCE</scope>
    <source>
        <strain evidence="3">KR-87</strain>
        <plasmid evidence="3">pDson01</plasmid>
    </source>
</reference>
<dbReference type="SUPFAM" id="SSF75304">
    <property type="entry name" value="Amidase signature (AS) enzymes"/>
    <property type="match status" value="1"/>
</dbReference>
<protein>
    <submittedName>
        <fullName evidence="3">Amidase</fullName>
    </submittedName>
</protein>
<dbReference type="PANTHER" id="PTHR42678">
    <property type="entry name" value="AMIDASE"/>
    <property type="match status" value="1"/>
</dbReference>
<sequence length="487" mass="51032">MDIEEQTAEDLQAAVRRHERSCEELTSRYLERIERFNPRYNAVVLLNPRALSDARALDARLAAGEPPGPLAGLPLVIKDSVDVAGLPTTAGWAPLSKAAGGHALRPEQDAPVVARLRAAGAVILGKTNVPAFSYDLTRTDSSWAGPTLNAVCPALAPGASSAGTATAVSGNLAFAGLAEETAGSIQNPAAAQQLVGIKPTFGLVPTEGAVPLSASARDVIGPHARTVRDAALLLGVMAGQSLQAGAYLAGLRRGALQGRRLGLYGPGWRDQAPSAETQRLYARALDDLRALGGVLIEDPFAGSGFAAAVRALPGSLGFECLPHDLDRYLRRHPHGPAPSLAALRRLGGRDPFAAGEVLGDLRHRLAAALAAPEALPDLRRFHAARADLRGRVDRVLDTHTLDALVFPQRLGDLPPLHGPDDIQATTVSEINVAGLPGVTVPAGQHASGAPFALIFVGRAWSEARLLALAHDYEQATRHRAAPRLLPP</sequence>
<dbReference type="PANTHER" id="PTHR42678:SF34">
    <property type="entry name" value="OS04G0183300 PROTEIN"/>
    <property type="match status" value="1"/>
</dbReference>
<feature type="coiled-coil region" evidence="1">
    <location>
        <begin position="1"/>
        <end position="28"/>
    </location>
</feature>
<evidence type="ECO:0000256" key="1">
    <source>
        <dbReference type="SAM" id="Coils"/>
    </source>
</evidence>
<proteinExistence type="predicted"/>
<keyword evidence="1" id="KW-0175">Coiled coil</keyword>
<evidence type="ECO:0000259" key="2">
    <source>
        <dbReference type="Pfam" id="PF01425"/>
    </source>
</evidence>
<dbReference type="InterPro" id="IPR036928">
    <property type="entry name" value="AS_sf"/>
</dbReference>
<dbReference type="RefSeq" id="WP_350241152.1">
    <property type="nucleotide sequence ID" value="NZ_CP158297.1"/>
</dbReference>
<dbReference type="KEGG" id="dsc:ABOD76_02490"/>
<organism evidence="3">
    <name type="scientific">Deinococcus sonorensis KR-87</name>
    <dbReference type="NCBI Taxonomy" id="694439"/>
    <lineage>
        <taxon>Bacteria</taxon>
        <taxon>Thermotogati</taxon>
        <taxon>Deinococcota</taxon>
        <taxon>Deinococci</taxon>
        <taxon>Deinococcales</taxon>
        <taxon>Deinococcaceae</taxon>
        <taxon>Deinococcus</taxon>
    </lineage>
</organism>
<feature type="domain" description="Amidase" evidence="2">
    <location>
        <begin position="24"/>
        <end position="466"/>
    </location>
</feature>
<geneLocation type="plasmid" evidence="3">
    <name>pDson01</name>
</geneLocation>
<gene>
    <name evidence="3" type="ORF">ABOD76_02490</name>
</gene>
<dbReference type="AlphaFoldDB" id="A0AAU7U508"/>
<dbReference type="Gene3D" id="3.90.1300.10">
    <property type="entry name" value="Amidase signature (AS) domain"/>
    <property type="match status" value="1"/>
</dbReference>